<evidence type="ECO:0000313" key="2">
    <source>
        <dbReference type="Proteomes" id="UP000502608"/>
    </source>
</evidence>
<proteinExistence type="predicted"/>
<dbReference type="Proteomes" id="UP000502608">
    <property type="component" value="Plasmid pPN3F2_1"/>
</dbReference>
<dbReference type="Gene3D" id="3.10.420.10">
    <property type="entry name" value="SecB-like"/>
    <property type="match status" value="1"/>
</dbReference>
<dbReference type="RefSeq" id="WP_167680308.1">
    <property type="nucleotide sequence ID" value="NZ_CP050314.1"/>
</dbReference>
<reference evidence="1 2" key="1">
    <citation type="submission" date="2020-03" db="EMBL/GenBank/DDBJ databases">
        <title>Complete genome sequence of Shewanella sp.</title>
        <authorList>
            <person name="Kim Y.-S."/>
            <person name="Kim S.-J."/>
            <person name="Jung H.-K."/>
            <person name="Kim K.-H."/>
        </authorList>
    </citation>
    <scope>NUCLEOTIDE SEQUENCE [LARGE SCALE GENOMIC DNA]</scope>
    <source>
        <strain evidence="1 2">PN3F2</strain>
        <plasmid evidence="1 2">pPN3F2_1</plasmid>
    </source>
</reference>
<dbReference type="KEGG" id="saes:HBH39_18570"/>
<keyword evidence="2" id="KW-1185">Reference proteome</keyword>
<keyword evidence="1" id="KW-0614">Plasmid</keyword>
<sequence length="154" mass="18170">MATKNSNQLQKAIENLVIEDVYQKNSRSFCADDFDTKSYSEMEHLHIQQMHVVHKSETIQVEDDGELLRVFVRLGTRWVVLSDDESEPNIKAAIESDFIAEYRINAHLEQECIDEFSLKNASYHVWPYWREYLSSQCERMRLPRVVLPTVQFTK</sequence>
<dbReference type="InterPro" id="IPR035958">
    <property type="entry name" value="SecB-like_sf"/>
</dbReference>
<geneLocation type="plasmid" evidence="1 2">
    <name>pPN3F2_1</name>
</geneLocation>
<name>A0A6G9QR09_9GAMM</name>
<gene>
    <name evidence="1" type="ORF">HBH39_18570</name>
</gene>
<dbReference type="EMBL" id="CP050314">
    <property type="protein sequence ID" value="QIR16477.1"/>
    <property type="molecule type" value="Genomic_DNA"/>
</dbReference>
<dbReference type="SUPFAM" id="SSF54611">
    <property type="entry name" value="SecB-like"/>
    <property type="match status" value="1"/>
</dbReference>
<protein>
    <submittedName>
        <fullName evidence="1">Preprotein translocase subunit SecB</fullName>
    </submittedName>
</protein>
<organism evidence="1 2">
    <name type="scientific">Shewanella aestuarii</name>
    <dbReference type="NCBI Taxonomy" id="1028752"/>
    <lineage>
        <taxon>Bacteria</taxon>
        <taxon>Pseudomonadati</taxon>
        <taxon>Pseudomonadota</taxon>
        <taxon>Gammaproteobacteria</taxon>
        <taxon>Alteromonadales</taxon>
        <taxon>Shewanellaceae</taxon>
        <taxon>Shewanella</taxon>
    </lineage>
</organism>
<accession>A0A6G9QR09</accession>
<evidence type="ECO:0000313" key="1">
    <source>
        <dbReference type="EMBL" id="QIR16477.1"/>
    </source>
</evidence>
<dbReference type="AlphaFoldDB" id="A0A6G9QR09"/>